<evidence type="ECO:0000313" key="2">
    <source>
        <dbReference type="EMBL" id="KAB7786379.1"/>
    </source>
</evidence>
<dbReference type="AlphaFoldDB" id="A0A833J8Q1"/>
<accession>A0A833J8Q1</accession>
<sequence>MRETLVLAMQRGWSVGEAYPSETDGALDPRTGLLGRHAPAHR</sequence>
<organism evidence="2 3">
    <name type="scientific">Methylorubrum populi</name>
    <dbReference type="NCBI Taxonomy" id="223967"/>
    <lineage>
        <taxon>Bacteria</taxon>
        <taxon>Pseudomonadati</taxon>
        <taxon>Pseudomonadota</taxon>
        <taxon>Alphaproteobacteria</taxon>
        <taxon>Hyphomicrobiales</taxon>
        <taxon>Methylobacteriaceae</taxon>
        <taxon>Methylorubrum</taxon>
    </lineage>
</organism>
<gene>
    <name evidence="2" type="ORF">F8B43_1780</name>
</gene>
<comment type="caution">
    <text evidence="2">The sequence shown here is derived from an EMBL/GenBank/DDBJ whole genome shotgun (WGS) entry which is preliminary data.</text>
</comment>
<reference evidence="2 3" key="1">
    <citation type="submission" date="2019-10" db="EMBL/GenBank/DDBJ databases">
        <title>Draft Genome Sequence of the Caffeine Degrading Methylotroph Methylorubrum populi PINKEL.</title>
        <authorList>
            <person name="Dawson S.C."/>
            <person name="Zhang X."/>
            <person name="Wright M.E."/>
            <person name="Sharma G."/>
            <person name="Langner J.T."/>
            <person name="Ditty J.L."/>
            <person name="Subuyuj G.A."/>
        </authorList>
    </citation>
    <scope>NUCLEOTIDE SEQUENCE [LARGE SCALE GENOMIC DNA]</scope>
    <source>
        <strain evidence="2 3">Pinkel</strain>
    </source>
</reference>
<proteinExistence type="predicted"/>
<evidence type="ECO:0000256" key="1">
    <source>
        <dbReference type="SAM" id="MobiDB-lite"/>
    </source>
</evidence>
<dbReference type="EMBL" id="WEKV01000008">
    <property type="protein sequence ID" value="KAB7786379.1"/>
    <property type="molecule type" value="Genomic_DNA"/>
</dbReference>
<evidence type="ECO:0000313" key="3">
    <source>
        <dbReference type="Proteomes" id="UP000469949"/>
    </source>
</evidence>
<feature type="region of interest" description="Disordered" evidence="1">
    <location>
        <begin position="18"/>
        <end position="42"/>
    </location>
</feature>
<dbReference type="Proteomes" id="UP000469949">
    <property type="component" value="Unassembled WGS sequence"/>
</dbReference>
<name>A0A833J8Q1_9HYPH</name>
<protein>
    <submittedName>
        <fullName evidence="2">Uncharacterized protein</fullName>
    </submittedName>
</protein>